<sequence length="124" mass="13724">MLNEFGPSDVRRASVPRRKSIAGCAATVMQLIRTNGPRKPSVSETIKHQNGTTISNEERIDLYAEYFEQQLSWPPAGIHLKPRGEVEPWTVNVEPPTASEVVTSISSLFTRRSGDHAVPILEGE</sequence>
<evidence type="ECO:0000313" key="2">
    <source>
        <dbReference type="Proteomes" id="UP000054324"/>
    </source>
</evidence>
<evidence type="ECO:0000313" key="1">
    <source>
        <dbReference type="EMBL" id="KER25340.1"/>
    </source>
</evidence>
<dbReference type="EMBL" id="KL596780">
    <property type="protein sequence ID" value="KER25340.1"/>
    <property type="molecule type" value="Genomic_DNA"/>
</dbReference>
<dbReference type="AlphaFoldDB" id="A0A074ZPT9"/>
<accession>A0A074ZPT9</accession>
<dbReference type="Proteomes" id="UP000054324">
    <property type="component" value="Unassembled WGS sequence"/>
</dbReference>
<dbReference type="RefSeq" id="XP_009170933.1">
    <property type="nucleotide sequence ID" value="XM_009172669.1"/>
</dbReference>
<reference evidence="1 2" key="1">
    <citation type="submission" date="2013-11" db="EMBL/GenBank/DDBJ databases">
        <title>Opisthorchis viverrini - life in the bile duct.</title>
        <authorList>
            <person name="Young N.D."/>
            <person name="Nagarajan N."/>
            <person name="Lin S.J."/>
            <person name="Korhonen P.K."/>
            <person name="Jex A.R."/>
            <person name="Hall R.S."/>
            <person name="Safavi-Hemami H."/>
            <person name="Kaewkong W."/>
            <person name="Bertrand D."/>
            <person name="Gao S."/>
            <person name="Seet Q."/>
            <person name="Wongkham S."/>
            <person name="Teh B.T."/>
            <person name="Wongkham C."/>
            <person name="Intapan P.M."/>
            <person name="Maleewong W."/>
            <person name="Yang X."/>
            <person name="Hu M."/>
            <person name="Wang Z."/>
            <person name="Hofmann A."/>
            <person name="Sternberg P.W."/>
            <person name="Tan P."/>
            <person name="Wang J."/>
            <person name="Gasser R.B."/>
        </authorList>
    </citation>
    <scope>NUCLEOTIDE SEQUENCE [LARGE SCALE GENOMIC DNA]</scope>
</reference>
<gene>
    <name evidence="1" type="ORF">T265_07213</name>
</gene>
<organism evidence="1 2">
    <name type="scientific">Opisthorchis viverrini</name>
    <name type="common">Southeast Asian liver fluke</name>
    <dbReference type="NCBI Taxonomy" id="6198"/>
    <lineage>
        <taxon>Eukaryota</taxon>
        <taxon>Metazoa</taxon>
        <taxon>Spiralia</taxon>
        <taxon>Lophotrochozoa</taxon>
        <taxon>Platyhelminthes</taxon>
        <taxon>Trematoda</taxon>
        <taxon>Digenea</taxon>
        <taxon>Opisthorchiida</taxon>
        <taxon>Opisthorchiata</taxon>
        <taxon>Opisthorchiidae</taxon>
        <taxon>Opisthorchis</taxon>
    </lineage>
</organism>
<protein>
    <submittedName>
        <fullName evidence="1">Uncharacterized protein</fullName>
    </submittedName>
</protein>
<proteinExistence type="predicted"/>
<dbReference type="OrthoDB" id="6247999at2759"/>
<dbReference type="KEGG" id="ovi:T265_07213"/>
<dbReference type="CTD" id="20321392"/>
<keyword evidence="2" id="KW-1185">Reference proteome</keyword>
<name>A0A074ZPT9_OPIVI</name>
<dbReference type="GeneID" id="20321392"/>